<evidence type="ECO:0000256" key="1">
    <source>
        <dbReference type="SAM" id="MobiDB-lite"/>
    </source>
</evidence>
<dbReference type="Proteomes" id="UP000199477">
    <property type="component" value="Unassembled WGS sequence"/>
</dbReference>
<sequence length="143" mass="15499">MIDPEELTTAHLPKELRRGEPDERARNESERMAIYALVYRRRARAASTRAAVGVALSCLLAALFAGSPWVAAAGFAACPVVYVVAYWNAQRMLRAQLDMSQAALSACVDRFMASAEGAATAAMLERGDAQVNLRAARRERGVS</sequence>
<feature type="compositionally biased region" description="Basic and acidic residues" evidence="1">
    <location>
        <begin position="12"/>
        <end position="25"/>
    </location>
</feature>
<evidence type="ECO:0000313" key="4">
    <source>
        <dbReference type="Proteomes" id="UP000199477"/>
    </source>
</evidence>
<keyword evidence="4" id="KW-1185">Reference proteome</keyword>
<dbReference type="EMBL" id="FONH01000002">
    <property type="protein sequence ID" value="SFE32165.1"/>
    <property type="molecule type" value="Genomic_DNA"/>
</dbReference>
<evidence type="ECO:0000313" key="3">
    <source>
        <dbReference type="EMBL" id="SFE32165.1"/>
    </source>
</evidence>
<feature type="region of interest" description="Disordered" evidence="1">
    <location>
        <begin position="1"/>
        <end position="25"/>
    </location>
</feature>
<proteinExistence type="predicted"/>
<protein>
    <submittedName>
        <fullName evidence="3">Uncharacterized protein</fullName>
    </submittedName>
</protein>
<accession>A0A1I1ZKI0</accession>
<keyword evidence="2" id="KW-0472">Membrane</keyword>
<gene>
    <name evidence="3" type="ORF">SAMN02799615_00746</name>
</gene>
<reference evidence="4" key="1">
    <citation type="submission" date="2016-10" db="EMBL/GenBank/DDBJ databases">
        <authorList>
            <person name="Varghese N."/>
            <person name="Submissions S."/>
        </authorList>
    </citation>
    <scope>NUCLEOTIDE SEQUENCE [LARGE SCALE GENOMIC DNA]</scope>
    <source>
        <strain evidence="4">UNC178MFTsu3.1</strain>
    </source>
</reference>
<keyword evidence="2" id="KW-0812">Transmembrane</keyword>
<feature type="transmembrane region" description="Helical" evidence="2">
    <location>
        <begin position="70"/>
        <end position="89"/>
    </location>
</feature>
<feature type="transmembrane region" description="Helical" evidence="2">
    <location>
        <begin position="46"/>
        <end position="64"/>
    </location>
</feature>
<dbReference type="AlphaFoldDB" id="A0A1I1ZKI0"/>
<keyword evidence="2" id="KW-1133">Transmembrane helix</keyword>
<name>A0A1I1ZKI0_9GAMM</name>
<organism evidence="3 4">
    <name type="scientific">Dyella marensis</name>
    <dbReference type="NCBI Taxonomy" id="500610"/>
    <lineage>
        <taxon>Bacteria</taxon>
        <taxon>Pseudomonadati</taxon>
        <taxon>Pseudomonadota</taxon>
        <taxon>Gammaproteobacteria</taxon>
        <taxon>Lysobacterales</taxon>
        <taxon>Rhodanobacteraceae</taxon>
        <taxon>Dyella</taxon>
    </lineage>
</organism>
<dbReference type="STRING" id="500610.SAMN02799615_00746"/>
<evidence type="ECO:0000256" key="2">
    <source>
        <dbReference type="SAM" id="Phobius"/>
    </source>
</evidence>